<evidence type="ECO:0000256" key="3">
    <source>
        <dbReference type="ARBA" id="ARBA00023274"/>
    </source>
</evidence>
<proteinExistence type="inferred from homology"/>
<reference evidence="7 8" key="1">
    <citation type="submission" date="2018-06" db="EMBL/GenBank/DDBJ databases">
        <title>Genomic Encyclopedia of Archaeal and Bacterial Type Strains, Phase II (KMG-II): from individual species to whole genera.</title>
        <authorList>
            <person name="Goeker M."/>
        </authorList>
    </citation>
    <scope>NUCLEOTIDE SEQUENCE [LARGE SCALE GENOMIC DNA]</scope>
    <source>
        <strain evidence="7 8">ATCC 51348</strain>
    </source>
</reference>
<dbReference type="Proteomes" id="UP000249646">
    <property type="component" value="Unassembled WGS sequence"/>
</dbReference>
<dbReference type="PANTHER" id="PTHR10746:SF6">
    <property type="entry name" value="LARGE RIBOSOMAL SUBUNIT PROTEIN UL4M"/>
    <property type="match status" value="1"/>
</dbReference>
<dbReference type="InterPro" id="IPR013005">
    <property type="entry name" value="Ribosomal_uL4-like"/>
</dbReference>
<keyword evidence="5" id="KW-0699">rRNA-binding</keyword>
<sequence length="318" mass="35594">MASVIVDKYYISETFDENRNVSFTFKKAKEEVSGHFANFIDAVNEFINISEKSQNITHVWFHRDGKFRGSVNLEKARIIANRVSEAKVENKDAIEYIEKENLVDKPMPKAPKAQKVTKEVQEENKNPNLPKSVFGIEKIYAQSIFDAILAERASKRLATHKVKSRGEVSGTGKKPWAQKHTGNARAGSLRSPIFVGGGRAFGPTTERNYELKINKKARRNALFSALTMLANASSVLVRNYKLESISTRALLVELNKDNLINLNNILIVTSDEIIFKSARNLPNVHTTKVTSLSIEALVAADVLVISEKDIEYLEGMAK</sequence>
<evidence type="ECO:0000313" key="8">
    <source>
        <dbReference type="Proteomes" id="UP000249646"/>
    </source>
</evidence>
<comment type="caution">
    <text evidence="7">The sequence shown here is derived from an EMBL/GenBank/DDBJ whole genome shotgun (WGS) entry which is preliminary data.</text>
</comment>
<comment type="subunit">
    <text evidence="5">Part of the 50S ribosomal subunit.</text>
</comment>
<comment type="similarity">
    <text evidence="1 5">Belongs to the universal ribosomal protein uL4 family.</text>
</comment>
<comment type="function">
    <text evidence="5">One of the primary rRNA binding proteins, this protein initially binds near the 5'-end of the 23S rRNA. It is important during the early stages of 50S assembly. It makes multiple contacts with different domains of the 23S rRNA in the assembled 50S subunit and ribosome.</text>
</comment>
<dbReference type="GO" id="GO:0019843">
    <property type="term" value="F:rRNA binding"/>
    <property type="evidence" value="ECO:0007669"/>
    <property type="project" value="UniProtKB-UniRule"/>
</dbReference>
<dbReference type="Pfam" id="PF00573">
    <property type="entry name" value="Ribosomal_L4"/>
    <property type="match status" value="1"/>
</dbReference>
<evidence type="ECO:0000256" key="6">
    <source>
        <dbReference type="SAM" id="MobiDB-lite"/>
    </source>
</evidence>
<dbReference type="EMBL" id="QKUB01000001">
    <property type="protein sequence ID" value="PZW01608.1"/>
    <property type="molecule type" value="Genomic_DNA"/>
</dbReference>
<keyword evidence="2 5" id="KW-0689">Ribosomal protein</keyword>
<gene>
    <name evidence="5" type="primary">rplD</name>
    <name evidence="7" type="ORF">BCF89_101140</name>
</gene>
<evidence type="ECO:0000256" key="4">
    <source>
        <dbReference type="ARBA" id="ARBA00035244"/>
    </source>
</evidence>
<feature type="region of interest" description="Disordered" evidence="6">
    <location>
        <begin position="164"/>
        <end position="184"/>
    </location>
</feature>
<dbReference type="GO" id="GO:0003735">
    <property type="term" value="F:structural constituent of ribosome"/>
    <property type="evidence" value="ECO:0007669"/>
    <property type="project" value="InterPro"/>
</dbReference>
<dbReference type="AlphaFoldDB" id="A0A2W7GD29"/>
<keyword evidence="5" id="KW-0694">RNA-binding</keyword>
<comment type="function">
    <text evidence="5">Forms part of the polypeptide exit tunnel.</text>
</comment>
<evidence type="ECO:0000256" key="5">
    <source>
        <dbReference type="HAMAP-Rule" id="MF_01328"/>
    </source>
</evidence>
<accession>A0A2W7GD29</accession>
<dbReference type="Gene3D" id="3.40.1370.10">
    <property type="match status" value="1"/>
</dbReference>
<evidence type="ECO:0000313" key="7">
    <source>
        <dbReference type="EMBL" id="PZW01608.1"/>
    </source>
</evidence>
<dbReference type="InterPro" id="IPR023574">
    <property type="entry name" value="Ribosomal_uL4_dom_sf"/>
</dbReference>
<evidence type="ECO:0000256" key="1">
    <source>
        <dbReference type="ARBA" id="ARBA00010528"/>
    </source>
</evidence>
<dbReference type="InterPro" id="IPR002136">
    <property type="entry name" value="Ribosomal_uL4"/>
</dbReference>
<dbReference type="PANTHER" id="PTHR10746">
    <property type="entry name" value="50S RIBOSOMAL PROTEIN L4"/>
    <property type="match status" value="1"/>
</dbReference>
<dbReference type="GO" id="GO:0006412">
    <property type="term" value="P:translation"/>
    <property type="evidence" value="ECO:0007669"/>
    <property type="project" value="UniProtKB-UniRule"/>
</dbReference>
<organism evidence="7 8">
    <name type="scientific">Metamycoplasma auris</name>
    <dbReference type="NCBI Taxonomy" id="51363"/>
    <lineage>
        <taxon>Bacteria</taxon>
        <taxon>Bacillati</taxon>
        <taxon>Mycoplasmatota</taxon>
        <taxon>Mycoplasmoidales</taxon>
        <taxon>Metamycoplasmataceae</taxon>
        <taxon>Metamycoplasma</taxon>
    </lineage>
</organism>
<dbReference type="NCBIfam" id="TIGR03953">
    <property type="entry name" value="rplD_bact"/>
    <property type="match status" value="1"/>
</dbReference>
<protein>
    <recommendedName>
        <fullName evidence="4 5">Large ribosomal subunit protein uL4</fullName>
    </recommendedName>
</protein>
<name>A0A2W7GD29_9BACT</name>
<dbReference type="RefSeq" id="WP_211305405.1">
    <property type="nucleotide sequence ID" value="NZ_QKUB01000001.1"/>
</dbReference>
<dbReference type="GO" id="GO:0005840">
    <property type="term" value="C:ribosome"/>
    <property type="evidence" value="ECO:0007669"/>
    <property type="project" value="UniProtKB-KW"/>
</dbReference>
<evidence type="ECO:0000256" key="2">
    <source>
        <dbReference type="ARBA" id="ARBA00022980"/>
    </source>
</evidence>
<keyword evidence="8" id="KW-1185">Reference proteome</keyword>
<dbReference type="GO" id="GO:1990904">
    <property type="term" value="C:ribonucleoprotein complex"/>
    <property type="evidence" value="ECO:0007669"/>
    <property type="project" value="UniProtKB-KW"/>
</dbReference>
<dbReference type="HAMAP" id="MF_01328_B">
    <property type="entry name" value="Ribosomal_uL4_B"/>
    <property type="match status" value="1"/>
</dbReference>
<keyword evidence="3 5" id="KW-0687">Ribonucleoprotein</keyword>
<dbReference type="SUPFAM" id="SSF52166">
    <property type="entry name" value="Ribosomal protein L4"/>
    <property type="match status" value="1"/>
</dbReference>